<dbReference type="InterPro" id="IPR013240">
    <property type="entry name" value="DNA-dir_RNA_pol1_su_RPA34"/>
</dbReference>
<dbReference type="Gene3D" id="6.20.250.70">
    <property type="match status" value="1"/>
</dbReference>
<feature type="compositionally biased region" description="Basic residues" evidence="1">
    <location>
        <begin position="245"/>
        <end position="255"/>
    </location>
</feature>
<feature type="compositionally biased region" description="Low complexity" evidence="1">
    <location>
        <begin position="1"/>
        <end position="21"/>
    </location>
</feature>
<keyword evidence="3" id="KW-1185">Reference proteome</keyword>
<dbReference type="OrthoDB" id="76224at2759"/>
<feature type="compositionally biased region" description="Polar residues" evidence="1">
    <location>
        <begin position="198"/>
        <end position="207"/>
    </location>
</feature>
<reference evidence="2 3" key="2">
    <citation type="submission" date="2016-08" db="EMBL/GenBank/DDBJ databases">
        <title>Pervasive Adenine N6-methylation of Active Genes in Fungi.</title>
        <authorList>
            <consortium name="DOE Joint Genome Institute"/>
            <person name="Mondo S.J."/>
            <person name="Dannebaum R.O."/>
            <person name="Kuo R.C."/>
            <person name="Labutti K."/>
            <person name="Haridas S."/>
            <person name="Kuo A."/>
            <person name="Salamov A."/>
            <person name="Ahrendt S.R."/>
            <person name="Lipzen A."/>
            <person name="Sullivan W."/>
            <person name="Andreopoulos W.B."/>
            <person name="Clum A."/>
            <person name="Lindquist E."/>
            <person name="Daum C."/>
            <person name="Ramamoorthy G.K."/>
            <person name="Gryganskyi A."/>
            <person name="Culley D."/>
            <person name="Magnuson J.K."/>
            <person name="James T.Y."/>
            <person name="O'Malley M.A."/>
            <person name="Stajich J.E."/>
            <person name="Spatafora J.W."/>
            <person name="Visel A."/>
            <person name="Grigoriev I.V."/>
        </authorList>
    </citation>
    <scope>NUCLEOTIDE SEQUENCE [LARGE SCALE GENOMIC DNA]</scope>
    <source>
        <strain evidence="3">finn</strain>
    </source>
</reference>
<sequence>MSSELSKEVISSSESEYSGSDSEMETGNGNNTYKIPMGYAKENVFVNKKSSLFEMSKLKNKELFLIRVPVDIPESVLDGLTIKIGDNVNESKPLSKITLEGKKKSEDSEYGIFQIDASSDKNSKQNSDMSQLSCIIPEHKEKNDDGTLVISEKPFSRFFVVKPVEKLPTTDELKEAGSALKDLPFKIREQPEGLSMSFTPYGFNTENEPLVESLSRYEKYNMDDKKTKKDKSKKEKTEKKDKSEKKAKKEKSKKRNREESEKKSSNKKKKENK</sequence>
<comment type="caution">
    <text evidence="2">The sequence shown here is derived from an EMBL/GenBank/DDBJ whole genome shotgun (WGS) entry which is preliminary data.</text>
</comment>
<protein>
    <submittedName>
        <fullName evidence="2">Uncharacterized protein</fullName>
    </submittedName>
</protein>
<feature type="region of interest" description="Disordered" evidence="1">
    <location>
        <begin position="1"/>
        <end position="33"/>
    </location>
</feature>
<reference evidence="2 3" key="1">
    <citation type="submission" date="2016-08" db="EMBL/GenBank/DDBJ databases">
        <title>Genomes of anaerobic fungi encode conserved fungal cellulosomes for biomass hydrolysis.</title>
        <authorList>
            <consortium name="DOE Joint Genome Institute"/>
            <person name="Haitjema C.H."/>
            <person name="Gilmore S.P."/>
            <person name="Henske J.K."/>
            <person name="Solomon K.V."/>
            <person name="De Groot R."/>
            <person name="Kuo A."/>
            <person name="Mondo S.J."/>
            <person name="Salamov A.A."/>
            <person name="Labutti K."/>
            <person name="Zhao Z."/>
            <person name="Chiniquy J."/>
            <person name="Barry K."/>
            <person name="Brewer H.M."/>
            <person name="Purvine S.O."/>
            <person name="Wright A.T."/>
            <person name="Boxma B."/>
            <person name="Van Alen T."/>
            <person name="Hackstein J.H."/>
            <person name="Baker S.E."/>
            <person name="Grigoriev I.V."/>
            <person name="O'Malley M.A."/>
        </authorList>
    </citation>
    <scope>NUCLEOTIDE SEQUENCE [LARGE SCALE GENOMIC DNA]</scope>
    <source>
        <strain evidence="3">finn</strain>
    </source>
</reference>
<dbReference type="GO" id="GO:0006360">
    <property type="term" value="P:transcription by RNA polymerase I"/>
    <property type="evidence" value="ECO:0007669"/>
    <property type="project" value="InterPro"/>
</dbReference>
<evidence type="ECO:0000313" key="2">
    <source>
        <dbReference type="EMBL" id="ORX54731.1"/>
    </source>
</evidence>
<evidence type="ECO:0000256" key="1">
    <source>
        <dbReference type="SAM" id="MobiDB-lite"/>
    </source>
</evidence>
<accession>A0A1Y1VGA7</accession>
<evidence type="ECO:0000313" key="3">
    <source>
        <dbReference type="Proteomes" id="UP000193719"/>
    </source>
</evidence>
<dbReference type="Proteomes" id="UP000193719">
    <property type="component" value="Unassembled WGS sequence"/>
</dbReference>
<gene>
    <name evidence="2" type="ORF">BCR36DRAFT_410541</name>
</gene>
<dbReference type="Pfam" id="PF08208">
    <property type="entry name" value="RNA_polI_A34"/>
    <property type="match status" value="1"/>
</dbReference>
<dbReference type="AlphaFoldDB" id="A0A1Y1VGA7"/>
<organism evidence="2 3">
    <name type="scientific">Piromyces finnis</name>
    <dbReference type="NCBI Taxonomy" id="1754191"/>
    <lineage>
        <taxon>Eukaryota</taxon>
        <taxon>Fungi</taxon>
        <taxon>Fungi incertae sedis</taxon>
        <taxon>Chytridiomycota</taxon>
        <taxon>Chytridiomycota incertae sedis</taxon>
        <taxon>Neocallimastigomycetes</taxon>
        <taxon>Neocallimastigales</taxon>
        <taxon>Neocallimastigaceae</taxon>
        <taxon>Piromyces</taxon>
    </lineage>
</organism>
<name>A0A1Y1VGA7_9FUNG</name>
<dbReference type="EMBL" id="MCFH01000010">
    <property type="protein sequence ID" value="ORX54731.1"/>
    <property type="molecule type" value="Genomic_DNA"/>
</dbReference>
<feature type="region of interest" description="Disordered" evidence="1">
    <location>
        <begin position="198"/>
        <end position="273"/>
    </location>
</feature>
<proteinExistence type="predicted"/>
<feature type="compositionally biased region" description="Basic and acidic residues" evidence="1">
    <location>
        <begin position="215"/>
        <end position="244"/>
    </location>
</feature>